<dbReference type="Gene3D" id="1.50.40.10">
    <property type="entry name" value="Mitochondrial carrier domain"/>
    <property type="match status" value="1"/>
</dbReference>
<dbReference type="Proteomes" id="UP000436088">
    <property type="component" value="Unassembled WGS sequence"/>
</dbReference>
<dbReference type="InterPro" id="IPR018108">
    <property type="entry name" value="MCP_transmembrane"/>
</dbReference>
<protein>
    <submittedName>
        <fullName evidence="5">Mitochondrial dicarboxylate/tricarboxylate transporter DTC</fullName>
    </submittedName>
</protein>
<comment type="subcellular location">
    <subcellularLocation>
        <location evidence="1">Membrane</location>
        <topology evidence="1">Multi-pass membrane protein</topology>
    </subcellularLocation>
</comment>
<evidence type="ECO:0000313" key="5">
    <source>
        <dbReference type="EMBL" id="KAE8656085.1"/>
    </source>
</evidence>
<dbReference type="PROSITE" id="PS50920">
    <property type="entry name" value="SOLCAR"/>
    <property type="match status" value="1"/>
</dbReference>
<sequence>MSIKKTGRTGEGMMLGKNPILRLEFPDVFDYGCQGRKNPKPSFYCFIQLKASFYEKNEGKPLISPLPISLLSSFLLSPSLFQYSKEMADEKKAQSSGVWPKVKPFVNGGASGSTGTVTRNMLKEKGVRAFYMWLSAGLLRQATYTTARLGSFKILKNKATEANDRKPLPLY</sequence>
<gene>
    <name evidence="5" type="ORF">F3Y22_tig00117010pilonHSYRG00006</name>
</gene>
<evidence type="ECO:0000256" key="4">
    <source>
        <dbReference type="PROSITE-ProRule" id="PRU00282"/>
    </source>
</evidence>
<dbReference type="SUPFAM" id="SSF103506">
    <property type="entry name" value="Mitochondrial carrier"/>
    <property type="match status" value="1"/>
</dbReference>
<dbReference type="AlphaFoldDB" id="A0A6A2WJ92"/>
<feature type="repeat" description="Solcar" evidence="4">
    <location>
        <begin position="56"/>
        <end position="158"/>
    </location>
</feature>
<organism evidence="5 6">
    <name type="scientific">Hibiscus syriacus</name>
    <name type="common">Rose of Sharon</name>
    <dbReference type="NCBI Taxonomy" id="106335"/>
    <lineage>
        <taxon>Eukaryota</taxon>
        <taxon>Viridiplantae</taxon>
        <taxon>Streptophyta</taxon>
        <taxon>Embryophyta</taxon>
        <taxon>Tracheophyta</taxon>
        <taxon>Spermatophyta</taxon>
        <taxon>Magnoliopsida</taxon>
        <taxon>eudicotyledons</taxon>
        <taxon>Gunneridae</taxon>
        <taxon>Pentapetalae</taxon>
        <taxon>rosids</taxon>
        <taxon>malvids</taxon>
        <taxon>Malvales</taxon>
        <taxon>Malvaceae</taxon>
        <taxon>Malvoideae</taxon>
        <taxon>Hibiscus</taxon>
    </lineage>
</organism>
<name>A0A6A2WJ92_HIBSY</name>
<evidence type="ECO:0000256" key="3">
    <source>
        <dbReference type="ARBA" id="ARBA00023136"/>
    </source>
</evidence>
<comment type="caution">
    <text evidence="5">The sequence shown here is derived from an EMBL/GenBank/DDBJ whole genome shotgun (WGS) entry which is preliminary data.</text>
</comment>
<evidence type="ECO:0000256" key="2">
    <source>
        <dbReference type="ARBA" id="ARBA00022692"/>
    </source>
</evidence>
<keyword evidence="2 4" id="KW-0812">Transmembrane</keyword>
<proteinExistence type="predicted"/>
<evidence type="ECO:0000256" key="1">
    <source>
        <dbReference type="ARBA" id="ARBA00004141"/>
    </source>
</evidence>
<evidence type="ECO:0000313" key="6">
    <source>
        <dbReference type="Proteomes" id="UP000436088"/>
    </source>
</evidence>
<keyword evidence="6" id="KW-1185">Reference proteome</keyword>
<dbReference type="InterPro" id="IPR023395">
    <property type="entry name" value="MCP_dom_sf"/>
</dbReference>
<reference evidence="5" key="1">
    <citation type="submission" date="2019-09" db="EMBL/GenBank/DDBJ databases">
        <title>Draft genome information of white flower Hibiscus syriacus.</title>
        <authorList>
            <person name="Kim Y.-M."/>
        </authorList>
    </citation>
    <scope>NUCLEOTIDE SEQUENCE [LARGE SCALE GENOMIC DNA]</scope>
    <source>
        <strain evidence="5">YM2019G1</strain>
    </source>
</reference>
<dbReference type="GO" id="GO:0016020">
    <property type="term" value="C:membrane"/>
    <property type="evidence" value="ECO:0007669"/>
    <property type="project" value="UniProtKB-SubCell"/>
</dbReference>
<accession>A0A6A2WJ92</accession>
<keyword evidence="3 4" id="KW-0472">Membrane</keyword>
<dbReference type="EMBL" id="VEPZ02001771">
    <property type="protein sequence ID" value="KAE8656085.1"/>
    <property type="molecule type" value="Genomic_DNA"/>
</dbReference>